<evidence type="ECO:0000313" key="2">
    <source>
        <dbReference type="EMBL" id="KAK2858585.1"/>
    </source>
</evidence>
<feature type="region of interest" description="Disordered" evidence="1">
    <location>
        <begin position="45"/>
        <end position="66"/>
    </location>
</feature>
<evidence type="ECO:0000313" key="3">
    <source>
        <dbReference type="Proteomes" id="UP001187415"/>
    </source>
</evidence>
<sequence length="185" mass="19821">MPLLCTSEKWTPPQHSRRTTMVLAGKSSHFTIGTDLIDPPCSEGECDAGQEFPDSAPSISGSTPGSPTFSLEGLEFEEAQQNPVKLKLPVTRYHADRRVHGETEHGFPAIPPLEPSLASVLLHEATFFSRSHPVPPSPRDQVTTCLTDCAHQCTDQMAAAINNVALLSSSVSSIKCSSVLSRLAG</sequence>
<accession>A0AA88T2K0</accession>
<protein>
    <submittedName>
        <fullName evidence="2">Uncharacterized protein</fullName>
    </submittedName>
</protein>
<feature type="compositionally biased region" description="Low complexity" evidence="1">
    <location>
        <begin position="55"/>
        <end position="66"/>
    </location>
</feature>
<proteinExistence type="predicted"/>
<name>A0AA88T2K0_CHASR</name>
<organism evidence="2 3">
    <name type="scientific">Channa striata</name>
    <name type="common">Snakehead murrel</name>
    <name type="synonym">Ophicephalus striatus</name>
    <dbReference type="NCBI Taxonomy" id="64152"/>
    <lineage>
        <taxon>Eukaryota</taxon>
        <taxon>Metazoa</taxon>
        <taxon>Chordata</taxon>
        <taxon>Craniata</taxon>
        <taxon>Vertebrata</taxon>
        <taxon>Euteleostomi</taxon>
        <taxon>Actinopterygii</taxon>
        <taxon>Neopterygii</taxon>
        <taxon>Teleostei</taxon>
        <taxon>Neoteleostei</taxon>
        <taxon>Acanthomorphata</taxon>
        <taxon>Anabantaria</taxon>
        <taxon>Anabantiformes</taxon>
        <taxon>Channoidei</taxon>
        <taxon>Channidae</taxon>
        <taxon>Channa</taxon>
    </lineage>
</organism>
<reference evidence="2" key="1">
    <citation type="submission" date="2023-07" db="EMBL/GenBank/DDBJ databases">
        <title>Chromosome-level Genome Assembly of Striped Snakehead (Channa striata).</title>
        <authorList>
            <person name="Liu H."/>
        </authorList>
    </citation>
    <scope>NUCLEOTIDE SEQUENCE</scope>
    <source>
        <strain evidence="2">Gz</strain>
        <tissue evidence="2">Muscle</tissue>
    </source>
</reference>
<dbReference type="AlphaFoldDB" id="A0AA88T2K0"/>
<comment type="caution">
    <text evidence="2">The sequence shown here is derived from an EMBL/GenBank/DDBJ whole genome shotgun (WGS) entry which is preliminary data.</text>
</comment>
<dbReference type="Proteomes" id="UP001187415">
    <property type="component" value="Unassembled WGS sequence"/>
</dbReference>
<keyword evidence="3" id="KW-1185">Reference proteome</keyword>
<evidence type="ECO:0000256" key="1">
    <source>
        <dbReference type="SAM" id="MobiDB-lite"/>
    </source>
</evidence>
<dbReference type="EMBL" id="JAUPFM010000002">
    <property type="protein sequence ID" value="KAK2858585.1"/>
    <property type="molecule type" value="Genomic_DNA"/>
</dbReference>
<gene>
    <name evidence="2" type="ORF">Q5P01_003205</name>
</gene>